<dbReference type="KEGG" id="slb:AWJ20_3492"/>
<dbReference type="SUPFAM" id="SSF56784">
    <property type="entry name" value="HAD-like"/>
    <property type="match status" value="1"/>
</dbReference>
<dbReference type="InterPro" id="IPR036412">
    <property type="entry name" value="HAD-like_sf"/>
</dbReference>
<reference evidence="2 3" key="1">
    <citation type="submission" date="2016-02" db="EMBL/GenBank/DDBJ databases">
        <title>Complete genome sequence and transcriptome regulation of the pentose utilising yeast Sugiyamaella lignohabitans.</title>
        <authorList>
            <person name="Bellasio M."/>
            <person name="Peymann A."/>
            <person name="Valli M."/>
            <person name="Sipitzky M."/>
            <person name="Graf A."/>
            <person name="Sauer M."/>
            <person name="Marx H."/>
            <person name="Mattanovich D."/>
        </authorList>
    </citation>
    <scope>NUCLEOTIDE SEQUENCE [LARGE SCALE GENOMIC DNA]</scope>
    <source>
        <strain evidence="2 3">CBS 10342</strain>
    </source>
</reference>
<dbReference type="PANTHER" id="PTHR28181:SF2">
    <property type="entry name" value="PHOSPHORIC MONOESTER HYDROLASE"/>
    <property type="match status" value="1"/>
</dbReference>
<dbReference type="RefSeq" id="XP_018738325.1">
    <property type="nucleotide sequence ID" value="XM_018880513.1"/>
</dbReference>
<dbReference type="Proteomes" id="UP000189580">
    <property type="component" value="Chromosome b"/>
</dbReference>
<dbReference type="EMBL" id="CP014503">
    <property type="protein sequence ID" value="ANB15848.1"/>
    <property type="molecule type" value="Genomic_DNA"/>
</dbReference>
<dbReference type="Gene3D" id="3.40.50.1000">
    <property type="entry name" value="HAD superfamily/HAD-like"/>
    <property type="match status" value="1"/>
</dbReference>
<accession>A0A167FY16</accession>
<dbReference type="Gene3D" id="3.90.1470.20">
    <property type="match status" value="1"/>
</dbReference>
<gene>
    <name evidence="2" type="ORF">AWJ20_3492</name>
</gene>
<name>A0A167FY16_9ASCO</name>
<dbReference type="AlphaFoldDB" id="A0A167FY16"/>
<proteinExistence type="predicted"/>
<dbReference type="GeneID" id="30035520"/>
<evidence type="ECO:0000313" key="3">
    <source>
        <dbReference type="Proteomes" id="UP000189580"/>
    </source>
</evidence>
<protein>
    <submittedName>
        <fullName evidence="2">Uncharacterized protein</fullName>
    </submittedName>
</protein>
<dbReference type="GO" id="GO:0016791">
    <property type="term" value="F:phosphatase activity"/>
    <property type="evidence" value="ECO:0007669"/>
    <property type="project" value="InterPro"/>
</dbReference>
<dbReference type="NCBIfam" id="TIGR01488">
    <property type="entry name" value="HAD-SF-IB"/>
    <property type="match status" value="1"/>
</dbReference>
<dbReference type="InterPro" id="IPR050849">
    <property type="entry name" value="HAD-like_hydrolase_phosphatase"/>
</dbReference>
<organism evidence="2 3">
    <name type="scientific">Sugiyamaella lignohabitans</name>
    <dbReference type="NCBI Taxonomy" id="796027"/>
    <lineage>
        <taxon>Eukaryota</taxon>
        <taxon>Fungi</taxon>
        <taxon>Dikarya</taxon>
        <taxon>Ascomycota</taxon>
        <taxon>Saccharomycotina</taxon>
        <taxon>Dipodascomycetes</taxon>
        <taxon>Dipodascales</taxon>
        <taxon>Trichomonascaceae</taxon>
        <taxon>Sugiyamaella</taxon>
    </lineage>
</organism>
<keyword evidence="1" id="KW-0378">Hydrolase</keyword>
<dbReference type="InterPro" id="IPR006384">
    <property type="entry name" value="HAD_hydro_PyrdxlP_Pase-like"/>
</dbReference>
<dbReference type="NCBIfam" id="TIGR01489">
    <property type="entry name" value="DKMTPPase-SF"/>
    <property type="match status" value="1"/>
</dbReference>
<sequence>MATSELPALRTSPKVIVFTDWDGTVTLQDSNDYLTDELGFGVQRRREINQDILEGKTSFRDGFHEMLESIHTPFPECIDFLLKHVQLDPGFVDFYQWARANNVPVVIVSSGMKPIIFALLTKLVGEQAASEIEIVSNDVKINDDGSWHIVYRDESSFGHDKSRAIRPYADLEKAKRPVLLYCGDGVSDLSAAKETDLLFAKEGRDLITYCEREHIPYSVFKSFKDIHVGTQEIFEGKRSV</sequence>
<evidence type="ECO:0000313" key="2">
    <source>
        <dbReference type="EMBL" id="ANB15848.1"/>
    </source>
</evidence>
<dbReference type="PANTHER" id="PTHR28181">
    <property type="entry name" value="UPF0655 PROTEIN YCR015C"/>
    <property type="match status" value="1"/>
</dbReference>
<evidence type="ECO:0000256" key="1">
    <source>
        <dbReference type="ARBA" id="ARBA00022801"/>
    </source>
</evidence>
<keyword evidence="3" id="KW-1185">Reference proteome</keyword>
<dbReference type="OrthoDB" id="10014216at2759"/>
<dbReference type="Pfam" id="PF12710">
    <property type="entry name" value="HAD"/>
    <property type="match status" value="1"/>
</dbReference>
<dbReference type="InterPro" id="IPR023214">
    <property type="entry name" value="HAD_sf"/>
</dbReference>